<evidence type="ECO:0000256" key="5">
    <source>
        <dbReference type="ARBA" id="ARBA00022741"/>
    </source>
</evidence>
<protein>
    <recommendedName>
        <fullName evidence="2">1-phosphatidylinositol 4-kinase</fullName>
        <ecNumber evidence="2">2.7.1.67</ecNumber>
    </recommendedName>
</protein>
<evidence type="ECO:0000256" key="2">
    <source>
        <dbReference type="ARBA" id="ARBA00012169"/>
    </source>
</evidence>
<dbReference type="PROSITE" id="PS51192">
    <property type="entry name" value="HELICASE_ATP_BIND_1"/>
    <property type="match status" value="1"/>
</dbReference>
<feature type="region of interest" description="Disordered" evidence="11">
    <location>
        <begin position="416"/>
        <end position="453"/>
    </location>
</feature>
<dbReference type="Pfam" id="PF00176">
    <property type="entry name" value="SNF2-rel_dom"/>
    <property type="match status" value="1"/>
</dbReference>
<keyword evidence="10" id="KW-0863">Zinc-finger</keyword>
<feature type="compositionally biased region" description="Polar residues" evidence="11">
    <location>
        <begin position="909"/>
        <end position="918"/>
    </location>
</feature>
<dbReference type="GO" id="GO:0005768">
    <property type="term" value="C:endosome"/>
    <property type="evidence" value="ECO:0007669"/>
    <property type="project" value="TreeGrafter"/>
</dbReference>
<keyword evidence="5" id="KW-0547">Nucleotide-binding</keyword>
<dbReference type="SMART" id="SM00487">
    <property type="entry name" value="DEXDc"/>
    <property type="match status" value="1"/>
</dbReference>
<dbReference type="InterPro" id="IPR027417">
    <property type="entry name" value="P-loop_NTPase"/>
</dbReference>
<keyword evidence="17" id="KW-1185">Reference proteome</keyword>
<dbReference type="PROSITE" id="PS00916">
    <property type="entry name" value="PI3_4_KINASE_2"/>
    <property type="match status" value="1"/>
</dbReference>
<feature type="region of interest" description="Disordered" evidence="11">
    <location>
        <begin position="315"/>
        <end position="364"/>
    </location>
</feature>
<dbReference type="InterPro" id="IPR049730">
    <property type="entry name" value="SNF2/RAD54-like_C"/>
</dbReference>
<dbReference type="CDD" id="cd18793">
    <property type="entry name" value="SF2_C_SNF"/>
    <property type="match status" value="1"/>
</dbReference>
<comment type="subcellular location">
    <subcellularLocation>
        <location evidence="1">Cell membrane</location>
    </subcellularLocation>
</comment>
<proteinExistence type="predicted"/>
<feature type="region of interest" description="Disordered" evidence="11">
    <location>
        <begin position="1"/>
        <end position="21"/>
    </location>
</feature>
<feature type="compositionally biased region" description="Polar residues" evidence="11">
    <location>
        <begin position="783"/>
        <end position="796"/>
    </location>
</feature>
<dbReference type="Proteomes" id="UP000247233">
    <property type="component" value="Unassembled WGS sequence"/>
</dbReference>
<dbReference type="PANTHER" id="PTHR12865">
    <property type="entry name" value="PHOSPHATIDYLINOSITOL 4-KINASE TYPE-II"/>
    <property type="match status" value="1"/>
</dbReference>
<evidence type="ECO:0000313" key="16">
    <source>
        <dbReference type="EMBL" id="PWY74449.1"/>
    </source>
</evidence>
<evidence type="ECO:0000256" key="3">
    <source>
        <dbReference type="ARBA" id="ARBA00022475"/>
    </source>
</evidence>
<feature type="compositionally biased region" description="Basic residues" evidence="11">
    <location>
        <begin position="69"/>
        <end position="81"/>
    </location>
</feature>
<dbReference type="GO" id="GO:0046854">
    <property type="term" value="P:phosphatidylinositol phosphate biosynthetic process"/>
    <property type="evidence" value="ECO:0007669"/>
    <property type="project" value="TreeGrafter"/>
</dbReference>
<dbReference type="RefSeq" id="XP_025397096.1">
    <property type="nucleotide sequence ID" value="XM_025540446.1"/>
</dbReference>
<dbReference type="SMART" id="SM00490">
    <property type="entry name" value="HELICc"/>
    <property type="match status" value="1"/>
</dbReference>
<dbReference type="InterPro" id="IPR001841">
    <property type="entry name" value="Znf_RING"/>
</dbReference>
<feature type="region of interest" description="Disordered" evidence="11">
    <location>
        <begin position="39"/>
        <end position="81"/>
    </location>
</feature>
<organism evidence="16 17">
    <name type="scientific">Aspergillus heteromorphus CBS 117.55</name>
    <dbReference type="NCBI Taxonomy" id="1448321"/>
    <lineage>
        <taxon>Eukaryota</taxon>
        <taxon>Fungi</taxon>
        <taxon>Dikarya</taxon>
        <taxon>Ascomycota</taxon>
        <taxon>Pezizomycotina</taxon>
        <taxon>Eurotiomycetes</taxon>
        <taxon>Eurotiomycetidae</taxon>
        <taxon>Eurotiales</taxon>
        <taxon>Aspergillaceae</taxon>
        <taxon>Aspergillus</taxon>
        <taxon>Aspergillus subgen. Circumdati</taxon>
    </lineage>
</organism>
<keyword evidence="9" id="KW-0472">Membrane</keyword>
<sequence length="1936" mass="216922">MPKNRPATSGYARLAQEEEERTNDLYDYSDDEDLQQASATISQSAPRYAPISSRAQMQAAGLSSPPEPRRRHSGQYRRGRRNSGVDIKAINARLERWAEEIASKFKINRVKGKTLEEEKLEIYHSVFQAPDGVHPITAEELESDEVEGAARRARDEFEEVVESVRVAIELGVHPRMISQGSSGSYFARNGDGKVVGVFKPKDEEPYASRNPKWTKWIHRNLFPCFFGRACLIPNLSYVSEAAAYVLDSRLRTNLVPYTDIVWLSSKSFFYDFWDRRKAWMHKRPLPHKAGSFQVFLKGYKDANLFLRDHPWPDQTNTGFRAEDAPKRKKRPWSESCRPSGVQSEDEDEEEDNGQARTPSPREEARERRFYWTEALKQSFREELEKLVILDYIMRNTDRGLDNWMIKIDWNTEEVSIVADPPKPNEAPRPEDDEDMPPARPVSVNSNGTPTAARPYRRHEMVAVSRTGTPLNATEPQASIQIGAIDNSLSWPWKHPDAWRSFPFGWLFLPVSLIGQPFSQKTRDHFLPLLTSSAWWSGTQMALRRVFSQDSDFKESMFARQIAVMKGQAWNVVETLKHADHGPLELTRRTRVCVWDDLVDVPVAIPLRGPSTDAQKRKVKSYEHYDKHARYDPDNEEMDIGAAMSLGTGPDVDLLGLHSPPNELPNPNRFELSRGRGSSSGHARAQSGSPATMGDYRYGRDSFDDVSHGRLDRSWATLPPRPGRHQKHSSLSSARGQAHLIFSSDDLEGDLGYAAAEGMEGNQRKVIVERLEAVKSKNPKQRLQDNGNSPEPTSQWDPLSALPDGPQDQEGQDQDDRGDPDPLCFFPSALRDPSPPDDPTGSDTEHSRIPIPGPAQQDSSPSAAPAGTAAAAHRLLSPRRRQPPQKASPKAQSRSQSQSQSTRSSIAPDTASSSPQHDGSSLDVEFTSAQFEDRRDGKRGSEQLDDVRHGSLLENMFGVEERAHQPYKKIKLEGEDQKPATARKFAGAGNTGLGEWMKDRSKSDSPAVHDIVDLTTDVSAAATDDDEVQVTGSNNLSLQKVCYGKIDNAMIHASLVPKPSAQTIFGDSTHDWPSIKLGVHRRAGQNTRIEVSDPHGKIFGVVDGKTAAVIVPLLDSPVLRVSITVRLDVRKRQDDEWPWAPCSHAYRASVNLYGLRKDAERVGKHLGQNNVWLGSPFSVEQGVPVLNPHAERRRAQTAFLPAVAARGRIGVNYEVRTAEEVNDAVMKMFDQLQSADNLPEMEPPSGLTTPLLRHQKQALWFMTEKEKPRKFGTNEADNNSLWRMDSHTNGKRRYREIISGTVLDEEPPQSLGGLLADMMGLGKTLSILSLVVSSLDDARLWADMIPDPDLVRSLPGIRNTKTTLLVAPLSAVNNWVGQIKEHLQEDAISYYVFHGSSRTNDVDELSQYDLVVTTYSIILSELSGRGAKRGVSVLTKMNMFRIVLDEAHTIREQSAAQTQAIFKLNSQRRWSVTGTPIQNRLDDLLSVTKFLGLFPYDDRGRFGMHILSRFKTGDASVLASLRVLVDSFTLRRVKDKIDLPARQDKIIMLTFTEKESQLHEFFRKESNVMMRVIAGEEKSKMKGRMYHHILKAMMILRQISAHGKELLEPDDRKRIKGMSVHDAIDLEEGGGDSGATDKKAYEMFILMQESSADSCALCEKRLEEPSSDNGTTDRTNPMAIVLPCFDVLCPDCFSSWKQAFDSPGPSHDIKCQVCDGWIPASYSTITTGGLQDYVVDQAHAKQSRRHAKTLGEYEGPHTKTRALISQLLDAAEESKSHSGPPIKSVVFSAWTSHLDLIEIALRDNHLPGFTRLDGTMTLAARHKALDEFHRNDDITVLLATIGAGGVGLNLTSASRVYIMEPQYNPAAVAQAIDRVHRIGQTREVTTVQYIMRGSIEEKIFELAKKKQQLADLSLNRGKLDKREVQEQRMREYRGLFK</sequence>
<reference evidence="16 17" key="1">
    <citation type="submission" date="2016-12" db="EMBL/GenBank/DDBJ databases">
        <title>The genomes of Aspergillus section Nigri reveals drivers in fungal speciation.</title>
        <authorList>
            <consortium name="DOE Joint Genome Institute"/>
            <person name="Vesth T.C."/>
            <person name="Nybo J."/>
            <person name="Theobald S."/>
            <person name="Brandl J."/>
            <person name="Frisvad J.C."/>
            <person name="Nielsen K.F."/>
            <person name="Lyhne E.K."/>
            <person name="Kogle M.E."/>
            <person name="Kuo A."/>
            <person name="Riley R."/>
            <person name="Clum A."/>
            <person name="Nolan M."/>
            <person name="Lipzen A."/>
            <person name="Salamov A."/>
            <person name="Henrissat B."/>
            <person name="Wiebenga A."/>
            <person name="De Vries R.P."/>
            <person name="Grigoriev I.V."/>
            <person name="Mortensen U.H."/>
            <person name="Andersen M.R."/>
            <person name="Baker S.E."/>
        </authorList>
    </citation>
    <scope>NUCLEOTIDE SEQUENCE [LARGE SCALE GENOMIC DNA]</scope>
    <source>
        <strain evidence="16 17">CBS 117.55</strain>
    </source>
</reference>
<feature type="domain" description="RING-type" evidence="12">
    <location>
        <begin position="1654"/>
        <end position="1714"/>
    </location>
</feature>
<accession>A0A317VLK3</accession>
<dbReference type="GO" id="GO:0008270">
    <property type="term" value="F:zinc ion binding"/>
    <property type="evidence" value="ECO:0007669"/>
    <property type="project" value="UniProtKB-KW"/>
</dbReference>
<feature type="region of interest" description="Disordered" evidence="11">
    <location>
        <begin position="650"/>
        <end position="699"/>
    </location>
</feature>
<dbReference type="InterPro" id="IPR039756">
    <property type="entry name" value="Lsb6/PI4K2"/>
</dbReference>
<evidence type="ECO:0000259" key="13">
    <source>
        <dbReference type="PROSITE" id="PS50290"/>
    </source>
</evidence>
<dbReference type="GO" id="GO:0005886">
    <property type="term" value="C:plasma membrane"/>
    <property type="evidence" value="ECO:0007669"/>
    <property type="project" value="UniProtKB-SubCell"/>
</dbReference>
<evidence type="ECO:0000256" key="1">
    <source>
        <dbReference type="ARBA" id="ARBA00004236"/>
    </source>
</evidence>
<dbReference type="InterPro" id="IPR014001">
    <property type="entry name" value="Helicase_ATP-bd"/>
</dbReference>
<feature type="domain" description="Helicase ATP-binding" evidence="14">
    <location>
        <begin position="1303"/>
        <end position="1493"/>
    </location>
</feature>
<dbReference type="InterPro" id="IPR000330">
    <property type="entry name" value="SNF2_N"/>
</dbReference>
<evidence type="ECO:0000259" key="12">
    <source>
        <dbReference type="PROSITE" id="PS50089"/>
    </source>
</evidence>
<dbReference type="GO" id="GO:0007032">
    <property type="term" value="P:endosome organization"/>
    <property type="evidence" value="ECO:0007669"/>
    <property type="project" value="TreeGrafter"/>
</dbReference>
<dbReference type="CDD" id="cd18008">
    <property type="entry name" value="DEXDc_SHPRH-like"/>
    <property type="match status" value="1"/>
</dbReference>
<keyword evidence="4" id="KW-0808">Transferase</keyword>
<dbReference type="GO" id="GO:0004430">
    <property type="term" value="F:1-phosphatidylinositol 4-kinase activity"/>
    <property type="evidence" value="ECO:0007669"/>
    <property type="project" value="UniProtKB-EC"/>
</dbReference>
<dbReference type="GO" id="GO:0005802">
    <property type="term" value="C:trans-Golgi network"/>
    <property type="evidence" value="ECO:0007669"/>
    <property type="project" value="TreeGrafter"/>
</dbReference>
<dbReference type="EMBL" id="MSFL01000023">
    <property type="protein sequence ID" value="PWY74449.1"/>
    <property type="molecule type" value="Genomic_DNA"/>
</dbReference>
<keyword evidence="10" id="KW-0862">Zinc</keyword>
<keyword evidence="6" id="KW-0418">Kinase</keyword>
<keyword evidence="3" id="KW-1003">Cell membrane</keyword>
<dbReference type="SUPFAM" id="SSF52540">
    <property type="entry name" value="P-loop containing nucleoside triphosphate hydrolases"/>
    <property type="match status" value="2"/>
</dbReference>
<keyword evidence="7" id="KW-0378">Hydrolase</keyword>
<dbReference type="InterPro" id="IPR018936">
    <property type="entry name" value="PI3/4_kinase_CS"/>
</dbReference>
<keyword evidence="10" id="KW-0479">Metal-binding</keyword>
<dbReference type="STRING" id="1448321.A0A317VLK3"/>
<keyword evidence="8" id="KW-0067">ATP-binding</keyword>
<evidence type="ECO:0000256" key="8">
    <source>
        <dbReference type="ARBA" id="ARBA00022840"/>
    </source>
</evidence>
<evidence type="ECO:0000259" key="15">
    <source>
        <dbReference type="PROSITE" id="PS51194"/>
    </source>
</evidence>
<dbReference type="PROSITE" id="PS51194">
    <property type="entry name" value="HELICASE_CTER"/>
    <property type="match status" value="1"/>
</dbReference>
<gene>
    <name evidence="16" type="ORF">BO70DRAFT_319684</name>
</gene>
<name>A0A317VLK3_9EURO</name>
<dbReference type="GO" id="GO:0007030">
    <property type="term" value="P:Golgi organization"/>
    <property type="evidence" value="ECO:0007669"/>
    <property type="project" value="TreeGrafter"/>
</dbReference>
<dbReference type="GO" id="GO:0000329">
    <property type="term" value="C:fungal-type vacuole membrane"/>
    <property type="evidence" value="ECO:0007669"/>
    <property type="project" value="TreeGrafter"/>
</dbReference>
<feature type="compositionally biased region" description="Low complexity" evidence="11">
    <location>
        <begin position="853"/>
        <end position="871"/>
    </location>
</feature>
<dbReference type="InterPro" id="IPR000403">
    <property type="entry name" value="PI3/4_kinase_cat_dom"/>
</dbReference>
<comment type="caution">
    <text evidence="16">The sequence shown here is derived from an EMBL/GenBank/DDBJ whole genome shotgun (WGS) entry which is preliminary data.</text>
</comment>
<dbReference type="PANTHER" id="PTHR12865:SF1">
    <property type="entry name" value="PHOSPHATIDYLINOSITOL 4-KINASE TYPE 2"/>
    <property type="match status" value="1"/>
</dbReference>
<feature type="domain" description="Helicase C-terminal" evidence="15">
    <location>
        <begin position="1762"/>
        <end position="1929"/>
    </location>
</feature>
<dbReference type="PROSITE" id="PS50089">
    <property type="entry name" value="ZF_RING_2"/>
    <property type="match status" value="1"/>
</dbReference>
<feature type="compositionally biased region" description="Acidic residues" evidence="11">
    <location>
        <begin position="343"/>
        <end position="352"/>
    </location>
</feature>
<dbReference type="InterPro" id="IPR038718">
    <property type="entry name" value="SNF2-like_sf"/>
</dbReference>
<dbReference type="GO" id="GO:0005524">
    <property type="term" value="F:ATP binding"/>
    <property type="evidence" value="ECO:0007669"/>
    <property type="project" value="UniProtKB-KW"/>
</dbReference>
<evidence type="ECO:0000256" key="10">
    <source>
        <dbReference type="PROSITE-ProRule" id="PRU00175"/>
    </source>
</evidence>
<feature type="region of interest" description="Disordered" evidence="11">
    <location>
        <begin position="712"/>
        <end position="734"/>
    </location>
</feature>
<dbReference type="VEuPathDB" id="FungiDB:BO70DRAFT_319684"/>
<feature type="compositionally biased region" description="Low complexity" evidence="11">
    <location>
        <begin position="883"/>
        <end position="904"/>
    </location>
</feature>
<dbReference type="InterPro" id="IPR001650">
    <property type="entry name" value="Helicase_C-like"/>
</dbReference>
<dbReference type="Gene3D" id="3.40.50.10810">
    <property type="entry name" value="Tandem AAA-ATPase domain"/>
    <property type="match status" value="1"/>
</dbReference>
<dbReference type="GO" id="GO:0016787">
    <property type="term" value="F:hydrolase activity"/>
    <property type="evidence" value="ECO:0007669"/>
    <property type="project" value="UniProtKB-KW"/>
</dbReference>
<evidence type="ECO:0000256" key="4">
    <source>
        <dbReference type="ARBA" id="ARBA00022679"/>
    </source>
</evidence>
<evidence type="ECO:0000256" key="7">
    <source>
        <dbReference type="ARBA" id="ARBA00022801"/>
    </source>
</evidence>
<feature type="domain" description="PI3K/PI4K catalytic" evidence="13">
    <location>
        <begin position="171"/>
        <end position="594"/>
    </location>
</feature>
<feature type="compositionally biased region" description="Basic and acidic residues" evidence="11">
    <location>
        <begin position="930"/>
        <end position="948"/>
    </location>
</feature>
<dbReference type="Pfam" id="PF00271">
    <property type="entry name" value="Helicase_C"/>
    <property type="match status" value="1"/>
</dbReference>
<dbReference type="EC" id="2.7.1.67" evidence="2"/>
<evidence type="ECO:0000313" key="17">
    <source>
        <dbReference type="Proteomes" id="UP000247233"/>
    </source>
</evidence>
<dbReference type="GeneID" id="37062683"/>
<evidence type="ECO:0000259" key="14">
    <source>
        <dbReference type="PROSITE" id="PS51192"/>
    </source>
</evidence>
<evidence type="ECO:0000256" key="6">
    <source>
        <dbReference type="ARBA" id="ARBA00022777"/>
    </source>
</evidence>
<evidence type="ECO:0000256" key="9">
    <source>
        <dbReference type="ARBA" id="ARBA00023136"/>
    </source>
</evidence>
<dbReference type="PROSITE" id="PS50290">
    <property type="entry name" value="PI3_4_KINASE_3"/>
    <property type="match status" value="1"/>
</dbReference>
<feature type="region of interest" description="Disordered" evidence="11">
    <location>
        <begin position="771"/>
        <end position="948"/>
    </location>
</feature>
<feature type="compositionally biased region" description="Low complexity" evidence="11">
    <location>
        <begin position="674"/>
        <end position="688"/>
    </location>
</feature>
<dbReference type="OrthoDB" id="448448at2759"/>
<dbReference type="Gene3D" id="3.40.50.300">
    <property type="entry name" value="P-loop containing nucleotide triphosphate hydrolases"/>
    <property type="match status" value="1"/>
</dbReference>
<evidence type="ECO:0000256" key="11">
    <source>
        <dbReference type="SAM" id="MobiDB-lite"/>
    </source>
</evidence>
<dbReference type="Pfam" id="PF00454">
    <property type="entry name" value="PI3_PI4_kinase"/>
    <property type="match status" value="1"/>
</dbReference>